<dbReference type="EMBL" id="JBFBVU010000009">
    <property type="protein sequence ID" value="MEV8466973.1"/>
    <property type="molecule type" value="Genomic_DNA"/>
</dbReference>
<evidence type="ECO:0000313" key="2">
    <source>
        <dbReference type="EMBL" id="MEV8466973.1"/>
    </source>
</evidence>
<dbReference type="PROSITE" id="PS50075">
    <property type="entry name" value="CARRIER"/>
    <property type="match status" value="1"/>
</dbReference>
<dbReference type="InterPro" id="IPR036736">
    <property type="entry name" value="ACP-like_sf"/>
</dbReference>
<evidence type="ECO:0000313" key="3">
    <source>
        <dbReference type="Proteomes" id="UP001553161"/>
    </source>
</evidence>
<protein>
    <submittedName>
        <fullName evidence="2">Phosphopantetheine-binding protein</fullName>
    </submittedName>
</protein>
<organism evidence="2 3">
    <name type="scientific">Meridianimarinicoccus marinus</name>
    <dbReference type="NCBI Taxonomy" id="3231483"/>
    <lineage>
        <taxon>Bacteria</taxon>
        <taxon>Pseudomonadati</taxon>
        <taxon>Pseudomonadota</taxon>
        <taxon>Alphaproteobacteria</taxon>
        <taxon>Rhodobacterales</taxon>
        <taxon>Paracoccaceae</taxon>
        <taxon>Meridianimarinicoccus</taxon>
    </lineage>
</organism>
<dbReference type="SUPFAM" id="SSF47336">
    <property type="entry name" value="ACP-like"/>
    <property type="match status" value="1"/>
</dbReference>
<sequence length="84" mass="8909">MTDPRAARLSQVQGFIETTLLRGRAIGGGEELLLSGLLDSLAVMALVAEVERVSGRPVPPTDVLIENFATLDAIGAYLDRQDSA</sequence>
<comment type="caution">
    <text evidence="2">The sequence shown here is derived from an EMBL/GenBank/DDBJ whole genome shotgun (WGS) entry which is preliminary data.</text>
</comment>
<proteinExistence type="predicted"/>
<dbReference type="Proteomes" id="UP001553161">
    <property type="component" value="Unassembled WGS sequence"/>
</dbReference>
<dbReference type="InterPro" id="IPR009081">
    <property type="entry name" value="PP-bd_ACP"/>
</dbReference>
<reference evidence="2 3" key="1">
    <citation type="submission" date="2024-07" db="EMBL/GenBank/DDBJ databases">
        <authorList>
            <person name="Kang M."/>
        </authorList>
    </citation>
    <scope>NUCLEOTIDE SEQUENCE [LARGE SCALE GENOMIC DNA]</scope>
    <source>
        <strain evidence="2 3">DFM31</strain>
    </source>
</reference>
<evidence type="ECO:0000259" key="1">
    <source>
        <dbReference type="PROSITE" id="PS50075"/>
    </source>
</evidence>
<dbReference type="RefSeq" id="WP_366192763.1">
    <property type="nucleotide sequence ID" value="NZ_JBFBVU010000009.1"/>
</dbReference>
<gene>
    <name evidence="2" type="ORF">AB0T83_09300</name>
</gene>
<feature type="domain" description="Carrier" evidence="1">
    <location>
        <begin position="3"/>
        <end position="82"/>
    </location>
</feature>
<keyword evidence="3" id="KW-1185">Reference proteome</keyword>
<dbReference type="Pfam" id="PF00550">
    <property type="entry name" value="PP-binding"/>
    <property type="match status" value="1"/>
</dbReference>
<dbReference type="Gene3D" id="1.10.1200.10">
    <property type="entry name" value="ACP-like"/>
    <property type="match status" value="1"/>
</dbReference>
<name>A0ABV3L655_9RHOB</name>
<accession>A0ABV3L655</accession>